<evidence type="ECO:0000256" key="3">
    <source>
        <dbReference type="ARBA" id="ARBA00022989"/>
    </source>
</evidence>
<dbReference type="InterPro" id="IPR011701">
    <property type="entry name" value="MFS"/>
</dbReference>
<evidence type="ECO:0000256" key="4">
    <source>
        <dbReference type="ARBA" id="ARBA00023136"/>
    </source>
</evidence>
<feature type="transmembrane region" description="Helical" evidence="5">
    <location>
        <begin position="285"/>
        <end position="302"/>
    </location>
</feature>
<feature type="transmembrane region" description="Helical" evidence="5">
    <location>
        <begin position="348"/>
        <end position="371"/>
    </location>
</feature>
<sequence length="410" mass="46073">MVKKIIYWSLYDFANSIVLMAFLFYFSQWLVIDRGQPAWWYNFSLIISSVLFLITAPKASHLIDQTGKKIKGLRWWTIMSFIGFTATALMTVLVSGFELLTTTFYTLAMYAYLMCFLYFTPMLNDLSRSSNRSWISGLGQGANSIGQVTGVLVTLPFVNGLTLLGEPGRAQALLPAIILFSLFSLPILIFYRENTFLTPPKNNLPPNSLNLLKIIWSYRPLAFMLIAYFLFSDTLITFANNFPLYLETIHGVSDTIKSLLTAMILVLAAIGAVIFGRLADKKGEVKILTWIIIAWCVIFPAMALITNFYFLIPVFLVAGLLFGPVWGISRSLVGQLAPTNLVASSYSYYVIAERFATFIGPGIWSLALITAGEGVRGYQTGLFFLTILLVISLIFLKQINRKYKLIEKRV</sequence>
<gene>
    <name evidence="7" type="ORF">A2589_03150</name>
</gene>
<feature type="transmembrane region" description="Helical" evidence="5">
    <location>
        <begin position="259"/>
        <end position="278"/>
    </location>
</feature>
<feature type="transmembrane region" description="Helical" evidence="5">
    <location>
        <begin position="12"/>
        <end position="32"/>
    </location>
</feature>
<evidence type="ECO:0000256" key="2">
    <source>
        <dbReference type="ARBA" id="ARBA00022692"/>
    </source>
</evidence>
<keyword evidence="3 5" id="KW-1133">Transmembrane helix</keyword>
<evidence type="ECO:0000313" key="7">
    <source>
        <dbReference type="EMBL" id="OHA59810.1"/>
    </source>
</evidence>
<feature type="domain" description="Major facilitator superfamily (MFS) profile" evidence="6">
    <location>
        <begin position="220"/>
        <end position="410"/>
    </location>
</feature>
<feature type="transmembrane region" description="Helical" evidence="5">
    <location>
        <begin position="377"/>
        <end position="396"/>
    </location>
</feature>
<evidence type="ECO:0000259" key="6">
    <source>
        <dbReference type="PROSITE" id="PS50850"/>
    </source>
</evidence>
<feature type="transmembrane region" description="Helical" evidence="5">
    <location>
        <begin position="103"/>
        <end position="123"/>
    </location>
</feature>
<name>A0A1G2QGU8_9BACT</name>
<feature type="transmembrane region" description="Helical" evidence="5">
    <location>
        <begin position="76"/>
        <end position="97"/>
    </location>
</feature>
<organism evidence="7 8">
    <name type="scientific">Candidatus Vogelbacteria bacterium RIFOXYD1_FULL_46_19</name>
    <dbReference type="NCBI Taxonomy" id="1802439"/>
    <lineage>
        <taxon>Bacteria</taxon>
        <taxon>Candidatus Vogeliibacteriota</taxon>
    </lineage>
</organism>
<comment type="caution">
    <text evidence="7">The sequence shown here is derived from an EMBL/GenBank/DDBJ whole genome shotgun (WGS) entry which is preliminary data.</text>
</comment>
<accession>A0A1G2QGU8</accession>
<keyword evidence="4 5" id="KW-0472">Membrane</keyword>
<comment type="subcellular location">
    <subcellularLocation>
        <location evidence="1">Endomembrane system</location>
        <topology evidence="1">Multi-pass membrane protein</topology>
    </subcellularLocation>
</comment>
<dbReference type="EMBL" id="MHTK01000005">
    <property type="protein sequence ID" value="OHA59810.1"/>
    <property type="molecule type" value="Genomic_DNA"/>
</dbReference>
<dbReference type="Pfam" id="PF07690">
    <property type="entry name" value="MFS_1"/>
    <property type="match status" value="1"/>
</dbReference>
<dbReference type="SUPFAM" id="SSF103473">
    <property type="entry name" value="MFS general substrate transporter"/>
    <property type="match status" value="1"/>
</dbReference>
<reference evidence="7 8" key="1">
    <citation type="journal article" date="2016" name="Nat. Commun.">
        <title>Thousands of microbial genomes shed light on interconnected biogeochemical processes in an aquifer system.</title>
        <authorList>
            <person name="Anantharaman K."/>
            <person name="Brown C.T."/>
            <person name="Hug L.A."/>
            <person name="Sharon I."/>
            <person name="Castelle C.J."/>
            <person name="Probst A.J."/>
            <person name="Thomas B.C."/>
            <person name="Singh A."/>
            <person name="Wilkins M.J."/>
            <person name="Karaoz U."/>
            <person name="Brodie E.L."/>
            <person name="Williams K.H."/>
            <person name="Hubbard S.S."/>
            <person name="Banfield J.F."/>
        </authorList>
    </citation>
    <scope>NUCLEOTIDE SEQUENCE [LARGE SCALE GENOMIC DNA]</scope>
</reference>
<protein>
    <recommendedName>
        <fullName evidence="6">Major facilitator superfamily (MFS) profile domain-containing protein</fullName>
    </recommendedName>
</protein>
<feature type="transmembrane region" description="Helical" evidence="5">
    <location>
        <begin position="38"/>
        <end position="56"/>
    </location>
</feature>
<dbReference type="GO" id="GO:0022857">
    <property type="term" value="F:transmembrane transporter activity"/>
    <property type="evidence" value="ECO:0007669"/>
    <property type="project" value="InterPro"/>
</dbReference>
<evidence type="ECO:0000256" key="5">
    <source>
        <dbReference type="SAM" id="Phobius"/>
    </source>
</evidence>
<keyword evidence="2 5" id="KW-0812">Transmembrane</keyword>
<evidence type="ECO:0000256" key="1">
    <source>
        <dbReference type="ARBA" id="ARBA00004127"/>
    </source>
</evidence>
<feature type="transmembrane region" description="Helical" evidence="5">
    <location>
        <begin position="221"/>
        <end position="239"/>
    </location>
</feature>
<dbReference type="GO" id="GO:0012505">
    <property type="term" value="C:endomembrane system"/>
    <property type="evidence" value="ECO:0007669"/>
    <property type="project" value="UniProtKB-SubCell"/>
</dbReference>
<feature type="transmembrane region" description="Helical" evidence="5">
    <location>
        <begin position="170"/>
        <end position="191"/>
    </location>
</feature>
<dbReference type="STRING" id="1802439.A2589_03150"/>
<dbReference type="PANTHER" id="PTHR23519:SF1">
    <property type="entry name" value="AUTOPHAGY-RELATED PROTEIN 22"/>
    <property type="match status" value="1"/>
</dbReference>
<dbReference type="PROSITE" id="PS50850">
    <property type="entry name" value="MFS"/>
    <property type="match status" value="1"/>
</dbReference>
<dbReference type="InterPro" id="IPR020846">
    <property type="entry name" value="MFS_dom"/>
</dbReference>
<dbReference type="AlphaFoldDB" id="A0A1G2QGU8"/>
<dbReference type="Proteomes" id="UP000177838">
    <property type="component" value="Unassembled WGS sequence"/>
</dbReference>
<dbReference type="InterPro" id="IPR050495">
    <property type="entry name" value="ATG22/LtaA_families"/>
</dbReference>
<proteinExistence type="predicted"/>
<dbReference type="Gene3D" id="1.20.1250.20">
    <property type="entry name" value="MFS general substrate transporter like domains"/>
    <property type="match status" value="2"/>
</dbReference>
<dbReference type="InterPro" id="IPR036259">
    <property type="entry name" value="MFS_trans_sf"/>
</dbReference>
<feature type="transmembrane region" description="Helical" evidence="5">
    <location>
        <begin position="308"/>
        <end position="328"/>
    </location>
</feature>
<dbReference type="PANTHER" id="PTHR23519">
    <property type="entry name" value="AUTOPHAGY-RELATED PROTEIN 22"/>
    <property type="match status" value="1"/>
</dbReference>
<feature type="transmembrane region" description="Helical" evidence="5">
    <location>
        <begin position="144"/>
        <end position="164"/>
    </location>
</feature>
<evidence type="ECO:0000313" key="8">
    <source>
        <dbReference type="Proteomes" id="UP000177838"/>
    </source>
</evidence>